<name>B3S3G5_TRIAD</name>
<dbReference type="InParanoid" id="B3S3G5"/>
<evidence type="ECO:0000256" key="11">
    <source>
        <dbReference type="SAM" id="Phobius"/>
    </source>
</evidence>
<evidence type="ECO:0000313" key="14">
    <source>
        <dbReference type="Proteomes" id="UP000009022"/>
    </source>
</evidence>
<feature type="compositionally biased region" description="Polar residues" evidence="10">
    <location>
        <begin position="414"/>
        <end position="440"/>
    </location>
</feature>
<comment type="similarity">
    <text evidence="9">Belongs to the G-protein coupled receptor 1 family.</text>
</comment>
<keyword evidence="7 9" id="KW-0675">Receptor</keyword>
<evidence type="ECO:0000256" key="5">
    <source>
        <dbReference type="ARBA" id="ARBA00023040"/>
    </source>
</evidence>
<keyword evidence="4 11" id="KW-1133">Transmembrane helix</keyword>
<keyword evidence="5 9" id="KW-0297">G-protein coupled receptor</keyword>
<dbReference type="EMBL" id="DS985248">
    <property type="protein sequence ID" value="EDV22965.1"/>
    <property type="molecule type" value="Genomic_DNA"/>
</dbReference>
<dbReference type="GO" id="GO:0007187">
    <property type="term" value="P:G protein-coupled receptor signaling pathway, coupled to cyclic nucleotide second messenger"/>
    <property type="evidence" value="ECO:0000318"/>
    <property type="project" value="GO_Central"/>
</dbReference>
<evidence type="ECO:0000256" key="4">
    <source>
        <dbReference type="ARBA" id="ARBA00022989"/>
    </source>
</evidence>
<feature type="transmembrane region" description="Helical" evidence="11">
    <location>
        <begin position="340"/>
        <end position="361"/>
    </location>
</feature>
<dbReference type="Pfam" id="PF00001">
    <property type="entry name" value="7tm_1"/>
    <property type="match status" value="2"/>
</dbReference>
<gene>
    <name evidence="13" type="ORF">TRIADDRAFT_58713</name>
</gene>
<feature type="transmembrane region" description="Helical" evidence="11">
    <location>
        <begin position="146"/>
        <end position="167"/>
    </location>
</feature>
<evidence type="ECO:0000256" key="6">
    <source>
        <dbReference type="ARBA" id="ARBA00023136"/>
    </source>
</evidence>
<reference evidence="13 14" key="1">
    <citation type="journal article" date="2008" name="Nature">
        <title>The Trichoplax genome and the nature of placozoans.</title>
        <authorList>
            <person name="Srivastava M."/>
            <person name="Begovic E."/>
            <person name="Chapman J."/>
            <person name="Putnam N.H."/>
            <person name="Hellsten U."/>
            <person name="Kawashima T."/>
            <person name="Kuo A."/>
            <person name="Mitros T."/>
            <person name="Salamov A."/>
            <person name="Carpenter M.L."/>
            <person name="Signorovitch A.Y."/>
            <person name="Moreno M.A."/>
            <person name="Kamm K."/>
            <person name="Grimwood J."/>
            <person name="Schmutz J."/>
            <person name="Shapiro H."/>
            <person name="Grigoriev I.V."/>
            <person name="Buss L.W."/>
            <person name="Schierwater B."/>
            <person name="Dellaporta S.L."/>
            <person name="Rokhsar D.S."/>
        </authorList>
    </citation>
    <scope>NUCLEOTIDE SEQUENCE [LARGE SCALE GENOMIC DNA]</scope>
    <source>
        <strain evidence="13 14">Grell-BS-1999</strain>
    </source>
</reference>
<dbReference type="KEGG" id="tad:TRIADDRAFT_58713"/>
<dbReference type="Proteomes" id="UP000009022">
    <property type="component" value="Unassembled WGS sequence"/>
</dbReference>
<keyword evidence="8 9" id="KW-0807">Transducer</keyword>
<dbReference type="AlphaFoldDB" id="B3S3G5"/>
<protein>
    <recommendedName>
        <fullName evidence="12">G-protein coupled receptors family 1 profile domain-containing protein</fullName>
    </recommendedName>
</protein>
<evidence type="ECO:0000256" key="7">
    <source>
        <dbReference type="ARBA" id="ARBA00023170"/>
    </source>
</evidence>
<dbReference type="GeneID" id="6756043"/>
<evidence type="ECO:0000256" key="9">
    <source>
        <dbReference type="RuleBase" id="RU000688"/>
    </source>
</evidence>
<dbReference type="RefSeq" id="XP_002114831.1">
    <property type="nucleotide sequence ID" value="XM_002114795.1"/>
</dbReference>
<feature type="transmembrane region" description="Helical" evidence="11">
    <location>
        <begin position="234"/>
        <end position="259"/>
    </location>
</feature>
<dbReference type="PANTHER" id="PTHR24247">
    <property type="entry name" value="5-HYDROXYTRYPTAMINE RECEPTOR"/>
    <property type="match status" value="1"/>
</dbReference>
<feature type="transmembrane region" description="Helical" evidence="11">
    <location>
        <begin position="105"/>
        <end position="126"/>
    </location>
</feature>
<sequence>MSQETNSPRSNTLPYRSGIGPVNNGIYIFYITVIGLIILTSTAGNIIVFAAVLKSKNIVHLPTFYLVLNLAFADLSLATVVMPLSVIIMLSYWDFLILSTTLCLIWQSLLFFFISLSLLTLSAISVERCLAVTSAYVYRRRVRSRWIIAAIVIIWCLSIGLAVKPIIDLIQFHGKPMASDHTSNLFKTTPSIGLSYAMQHDNSSYAANVLTHNPAAVEIKKSCIYYNAYSTWTILAFILLATYLIVPFIIMIACNARIYHAARQHFKMRREMLRMYTATIAIPNNRERGRESKRFLRELRAAKTLGVVVGIAILCFTPFTIITFILQVCPGSCLTYQKGLQWLGVVLTYVNSACNPIIYGWSSREFRFAFKYLFKQIDPNARHNSCDSSSAYIHLSNIHPISHIPLSMTPVQLNDSRRGSQTSLTFSRGHTISSPQISSKNKVEKHEF</sequence>
<dbReference type="PROSITE" id="PS50262">
    <property type="entry name" value="G_PROTEIN_RECEP_F1_2"/>
    <property type="match status" value="1"/>
</dbReference>
<dbReference type="GO" id="GO:0030425">
    <property type="term" value="C:dendrite"/>
    <property type="evidence" value="ECO:0000318"/>
    <property type="project" value="GO_Central"/>
</dbReference>
<evidence type="ECO:0000313" key="13">
    <source>
        <dbReference type="EMBL" id="EDV22965.1"/>
    </source>
</evidence>
<keyword evidence="14" id="KW-1185">Reference proteome</keyword>
<feature type="transmembrane region" description="Helical" evidence="11">
    <location>
        <begin position="304"/>
        <end position="328"/>
    </location>
</feature>
<dbReference type="STRING" id="10228.B3S3G5"/>
<dbReference type="HOGENOM" id="CLU_611580_0_0_1"/>
<dbReference type="InterPro" id="IPR017452">
    <property type="entry name" value="GPCR_Rhodpsn_7TM"/>
</dbReference>
<feature type="domain" description="G-protein coupled receptors family 1 profile" evidence="12">
    <location>
        <begin position="44"/>
        <end position="359"/>
    </location>
</feature>
<dbReference type="GO" id="GO:0045202">
    <property type="term" value="C:synapse"/>
    <property type="evidence" value="ECO:0007669"/>
    <property type="project" value="GOC"/>
</dbReference>
<feature type="transmembrane region" description="Helical" evidence="11">
    <location>
        <begin position="27"/>
        <end position="53"/>
    </location>
</feature>
<evidence type="ECO:0000256" key="3">
    <source>
        <dbReference type="ARBA" id="ARBA00022692"/>
    </source>
</evidence>
<keyword evidence="2" id="KW-1003">Cell membrane</keyword>
<evidence type="ECO:0000256" key="10">
    <source>
        <dbReference type="SAM" id="MobiDB-lite"/>
    </source>
</evidence>
<dbReference type="PRINTS" id="PR00237">
    <property type="entry name" value="GPCRRHODOPSN"/>
</dbReference>
<dbReference type="SUPFAM" id="SSF81321">
    <property type="entry name" value="Family A G protein-coupled receptor-like"/>
    <property type="match status" value="1"/>
</dbReference>
<dbReference type="InterPro" id="IPR000276">
    <property type="entry name" value="GPCR_Rhodpsn"/>
</dbReference>
<dbReference type="PANTHER" id="PTHR24247:SF257">
    <property type="entry name" value="OCTOPAMINE RECEPTOR OAMB"/>
    <property type="match status" value="1"/>
</dbReference>
<proteinExistence type="inferred from homology"/>
<dbReference type="GO" id="GO:0030594">
    <property type="term" value="F:neurotransmitter receptor activity"/>
    <property type="evidence" value="ECO:0000318"/>
    <property type="project" value="GO_Central"/>
</dbReference>
<dbReference type="PhylomeDB" id="B3S3G5"/>
<comment type="subcellular location">
    <subcellularLocation>
        <location evidence="1">Cell membrane</location>
        <topology evidence="1">Multi-pass membrane protein</topology>
    </subcellularLocation>
</comment>
<keyword evidence="6 11" id="KW-0472">Membrane</keyword>
<dbReference type="PROSITE" id="PS00237">
    <property type="entry name" value="G_PROTEIN_RECEP_F1_1"/>
    <property type="match status" value="1"/>
</dbReference>
<feature type="region of interest" description="Disordered" evidence="10">
    <location>
        <begin position="414"/>
        <end position="448"/>
    </location>
</feature>
<evidence type="ECO:0000256" key="2">
    <source>
        <dbReference type="ARBA" id="ARBA00022475"/>
    </source>
</evidence>
<keyword evidence="3 9" id="KW-0812">Transmembrane</keyword>
<evidence type="ECO:0000256" key="1">
    <source>
        <dbReference type="ARBA" id="ARBA00004651"/>
    </source>
</evidence>
<dbReference type="CTD" id="6756043"/>
<accession>B3S3G5</accession>
<organism evidence="13 14">
    <name type="scientific">Trichoplax adhaerens</name>
    <name type="common">Trichoplax reptans</name>
    <dbReference type="NCBI Taxonomy" id="10228"/>
    <lineage>
        <taxon>Eukaryota</taxon>
        <taxon>Metazoa</taxon>
        <taxon>Placozoa</taxon>
        <taxon>Uniplacotomia</taxon>
        <taxon>Trichoplacea</taxon>
        <taxon>Trichoplacidae</taxon>
        <taxon>Trichoplax</taxon>
    </lineage>
</organism>
<dbReference type="GO" id="GO:0007268">
    <property type="term" value="P:chemical synaptic transmission"/>
    <property type="evidence" value="ECO:0000318"/>
    <property type="project" value="GO_Central"/>
</dbReference>
<evidence type="ECO:0000259" key="12">
    <source>
        <dbReference type="PROSITE" id="PS50262"/>
    </source>
</evidence>
<dbReference type="OrthoDB" id="5957871at2759"/>
<dbReference type="GO" id="GO:0005886">
    <property type="term" value="C:plasma membrane"/>
    <property type="evidence" value="ECO:0000318"/>
    <property type="project" value="GO_Central"/>
</dbReference>
<evidence type="ECO:0000256" key="8">
    <source>
        <dbReference type="ARBA" id="ARBA00023224"/>
    </source>
</evidence>
<dbReference type="GO" id="GO:0004993">
    <property type="term" value="F:G protein-coupled serotonin receptor activity"/>
    <property type="evidence" value="ECO:0000318"/>
    <property type="project" value="GO_Central"/>
</dbReference>
<dbReference type="Gene3D" id="1.20.1070.10">
    <property type="entry name" value="Rhodopsin 7-helix transmembrane proteins"/>
    <property type="match status" value="1"/>
</dbReference>
<dbReference type="eggNOG" id="KOG3656">
    <property type="taxonomic scope" value="Eukaryota"/>
</dbReference>
<feature type="transmembrane region" description="Helical" evidence="11">
    <location>
        <begin position="65"/>
        <end position="93"/>
    </location>
</feature>